<keyword evidence="19" id="KW-1185">Reference proteome</keyword>
<dbReference type="Pfam" id="PF14849">
    <property type="entry name" value="YidC_periplas"/>
    <property type="match status" value="1"/>
</dbReference>
<gene>
    <name evidence="18" type="ORF">CHS0354_000822</name>
</gene>
<reference evidence="18" key="3">
    <citation type="submission" date="2023-05" db="EMBL/GenBank/DDBJ databases">
        <authorList>
            <person name="Smith C.H."/>
        </authorList>
    </citation>
    <scope>NUCLEOTIDE SEQUENCE</scope>
    <source>
        <strain evidence="18">CHS0354</strain>
        <tissue evidence="18">Mantle</tissue>
    </source>
</reference>
<keyword evidence="4" id="KW-0813">Transport</keyword>
<keyword evidence="8 15" id="KW-1133">Transmembrane helix</keyword>
<accession>A0AAE0T8I2</accession>
<feature type="compositionally biased region" description="Basic and acidic residues" evidence="14">
    <location>
        <begin position="37"/>
        <end position="52"/>
    </location>
</feature>
<evidence type="ECO:0000256" key="2">
    <source>
        <dbReference type="ARBA" id="ARBA00010527"/>
    </source>
</evidence>
<dbReference type="InterPro" id="IPR001708">
    <property type="entry name" value="YidC/ALB3/OXA1/COX18"/>
</dbReference>
<dbReference type="GO" id="GO:0051205">
    <property type="term" value="P:protein insertion into membrane"/>
    <property type="evidence" value="ECO:0007669"/>
    <property type="project" value="TreeGrafter"/>
</dbReference>
<dbReference type="PANTHER" id="PTHR12428:SF65">
    <property type="entry name" value="CYTOCHROME C OXIDASE ASSEMBLY PROTEIN COX18, MITOCHONDRIAL"/>
    <property type="match status" value="1"/>
</dbReference>
<dbReference type="PANTHER" id="PTHR12428">
    <property type="entry name" value="OXA1"/>
    <property type="match status" value="1"/>
</dbReference>
<dbReference type="CDD" id="cd20070">
    <property type="entry name" value="5TM_YidC_Alb3"/>
    <property type="match status" value="1"/>
</dbReference>
<evidence type="ECO:0000256" key="4">
    <source>
        <dbReference type="ARBA" id="ARBA00022448"/>
    </source>
</evidence>
<reference evidence="18" key="1">
    <citation type="journal article" date="2021" name="Genome Biol. Evol.">
        <title>A High-Quality Reference Genome for a Parasitic Bivalve with Doubly Uniparental Inheritance (Bivalvia: Unionida).</title>
        <authorList>
            <person name="Smith C.H."/>
        </authorList>
    </citation>
    <scope>NUCLEOTIDE SEQUENCE</scope>
    <source>
        <strain evidence="18">CHS0354</strain>
    </source>
</reference>
<dbReference type="InterPro" id="IPR028055">
    <property type="entry name" value="YidC/Oxa/ALB_C"/>
</dbReference>
<dbReference type="CDD" id="cd19961">
    <property type="entry name" value="EcYidC-like_peri"/>
    <property type="match status" value="1"/>
</dbReference>
<dbReference type="AlphaFoldDB" id="A0AAE0T8I2"/>
<evidence type="ECO:0000259" key="16">
    <source>
        <dbReference type="Pfam" id="PF02096"/>
    </source>
</evidence>
<dbReference type="NCBIfam" id="TIGR03592">
    <property type="entry name" value="yidC_oxa1_cterm"/>
    <property type="match status" value="1"/>
</dbReference>
<comment type="caution">
    <text evidence="18">The sequence shown here is derived from an EMBL/GenBank/DDBJ whole genome shotgun (WGS) entry which is preliminary data.</text>
</comment>
<reference evidence="18" key="2">
    <citation type="journal article" date="2021" name="Genome Biol. Evol.">
        <title>Developing a high-quality reference genome for a parasitic bivalve with doubly uniparental inheritance (Bivalvia: Unionida).</title>
        <authorList>
            <person name="Smith C.H."/>
        </authorList>
    </citation>
    <scope>NUCLEOTIDE SEQUENCE</scope>
    <source>
        <strain evidence="18">CHS0354</strain>
        <tissue evidence="18">Mantle</tissue>
    </source>
</reference>
<feature type="domain" description="Membrane insertase YidC/Oxa/ALB C-terminal" evidence="16">
    <location>
        <begin position="390"/>
        <end position="478"/>
    </location>
</feature>
<comment type="subcellular location">
    <subcellularLocation>
        <location evidence="1">Cell membrane</location>
        <topology evidence="1">Multi-pass membrane protein</topology>
    </subcellularLocation>
    <subcellularLocation>
        <location evidence="13">Membrane</location>
        <topology evidence="13">Multi-pass membrane protein</topology>
    </subcellularLocation>
</comment>
<dbReference type="GO" id="GO:0005886">
    <property type="term" value="C:plasma membrane"/>
    <property type="evidence" value="ECO:0007669"/>
    <property type="project" value="UniProtKB-SubCell"/>
</dbReference>
<evidence type="ECO:0000256" key="14">
    <source>
        <dbReference type="SAM" id="MobiDB-lite"/>
    </source>
</evidence>
<feature type="compositionally biased region" description="Polar residues" evidence="14">
    <location>
        <begin position="53"/>
        <end position="71"/>
    </location>
</feature>
<evidence type="ECO:0000256" key="8">
    <source>
        <dbReference type="ARBA" id="ARBA00022989"/>
    </source>
</evidence>
<dbReference type="NCBIfam" id="TIGR03593">
    <property type="entry name" value="yidC_nterm"/>
    <property type="match status" value="1"/>
</dbReference>
<evidence type="ECO:0000256" key="11">
    <source>
        <dbReference type="ARBA" id="ARBA00033245"/>
    </source>
</evidence>
<evidence type="ECO:0000256" key="1">
    <source>
        <dbReference type="ARBA" id="ARBA00004651"/>
    </source>
</evidence>
<proteinExistence type="inferred from homology"/>
<keyword evidence="7" id="KW-0653">Protein transport</keyword>
<keyword evidence="5" id="KW-1003">Cell membrane</keyword>
<evidence type="ECO:0000313" key="18">
    <source>
        <dbReference type="EMBL" id="KAK3605153.1"/>
    </source>
</evidence>
<evidence type="ECO:0000256" key="9">
    <source>
        <dbReference type="ARBA" id="ARBA00023136"/>
    </source>
</evidence>
<evidence type="ECO:0000256" key="3">
    <source>
        <dbReference type="ARBA" id="ARBA00015325"/>
    </source>
</evidence>
<evidence type="ECO:0000256" key="5">
    <source>
        <dbReference type="ARBA" id="ARBA00022475"/>
    </source>
</evidence>
<evidence type="ECO:0000259" key="17">
    <source>
        <dbReference type="Pfam" id="PF14849"/>
    </source>
</evidence>
<protein>
    <recommendedName>
        <fullName evidence="3">Membrane protein insertase YidC</fullName>
    </recommendedName>
    <alternativeName>
        <fullName evidence="12">Foldase YidC</fullName>
    </alternativeName>
    <alternativeName>
        <fullName evidence="11">Membrane integrase YidC</fullName>
    </alternativeName>
</protein>
<feature type="domain" description="Membrane insertase YidC N-terminal" evidence="17">
    <location>
        <begin position="92"/>
        <end position="372"/>
    </location>
</feature>
<evidence type="ECO:0000256" key="10">
    <source>
        <dbReference type="ARBA" id="ARBA00023186"/>
    </source>
</evidence>
<dbReference type="InterPro" id="IPR028053">
    <property type="entry name" value="Membr_insert_YidC_N"/>
</dbReference>
<keyword evidence="9 15" id="KW-0472">Membrane</keyword>
<evidence type="ECO:0000313" key="19">
    <source>
        <dbReference type="Proteomes" id="UP001195483"/>
    </source>
</evidence>
<dbReference type="InterPro" id="IPR047196">
    <property type="entry name" value="YidC_ALB_C"/>
</dbReference>
<feature type="region of interest" description="Disordered" evidence="14">
    <location>
        <begin position="37"/>
        <end position="71"/>
    </location>
</feature>
<dbReference type="PRINTS" id="PR00701">
    <property type="entry name" value="60KDINNERMP"/>
</dbReference>
<evidence type="ECO:0000256" key="12">
    <source>
        <dbReference type="ARBA" id="ARBA00033342"/>
    </source>
</evidence>
<dbReference type="InterPro" id="IPR038221">
    <property type="entry name" value="YidC_periplasmic_sf"/>
</dbReference>
<evidence type="ECO:0000256" key="6">
    <source>
        <dbReference type="ARBA" id="ARBA00022692"/>
    </source>
</evidence>
<feature type="transmembrane region" description="Helical" evidence="15">
    <location>
        <begin position="387"/>
        <end position="410"/>
    </location>
</feature>
<dbReference type="GO" id="GO:0032977">
    <property type="term" value="F:membrane insertase activity"/>
    <property type="evidence" value="ECO:0007669"/>
    <property type="project" value="InterPro"/>
</dbReference>
<dbReference type="GO" id="GO:0015031">
    <property type="term" value="P:protein transport"/>
    <property type="evidence" value="ECO:0007669"/>
    <property type="project" value="UniProtKB-KW"/>
</dbReference>
<evidence type="ECO:0000256" key="15">
    <source>
        <dbReference type="SAM" id="Phobius"/>
    </source>
</evidence>
<dbReference type="EMBL" id="JAEAOA010000085">
    <property type="protein sequence ID" value="KAK3605153.1"/>
    <property type="molecule type" value="Genomic_DNA"/>
</dbReference>
<dbReference type="Proteomes" id="UP001195483">
    <property type="component" value="Unassembled WGS sequence"/>
</dbReference>
<dbReference type="Pfam" id="PF02096">
    <property type="entry name" value="60KD_IMP"/>
    <property type="match status" value="1"/>
</dbReference>
<dbReference type="Gene3D" id="2.70.98.90">
    <property type="match status" value="1"/>
</dbReference>
<comment type="similarity">
    <text evidence="2">Belongs to the OXA1/ALB3/YidC family. Type 1 subfamily.</text>
</comment>
<keyword evidence="6 13" id="KW-0812">Transmembrane</keyword>
<sequence length="533" mass="60452">MDRQSLIGFGLIFVIIVTWSYFVSQFYESKQASDVKEKAGQETRVDSRDGKLTRSNGGKNENENGAIQVRSLPSQTHAKPVNFYRMGTEKKLEVETELFRAAVSSKGATLVSFVQKKHLAYDHSFFDLITDKSGSTSLLFKMRNGDVVSTKDVFFQVNVNEGKQLRGDSIFVLKFEALMDSVSETKLKIEYEFKGNSYVVGYRVGIESKGESAIIGNAYQVVWTGGLGFSEKDRKDEISFSHVNVLMGDEIAKLDAEEEKVVYKQELEGNTKWVTVQNKFFMAALIPSSPSSGVYLYGERTGTDANAVETYTVALKESSSEKSDDITNSTHNINKLYLLYIGPMDYEVIKLLKVELERAMDFGWEWLTRPFAEYIIIPLFEMLENFFTSYGIILILFALIIKIVTFPLTISQTRSMRVMTAVQPKLKKLQEQYKNDPMRLRTEMSKLYRESGANPLSGCLPVLLQFPILIALFNVFRSSIQLRQQGLSLYYLTFNILSILQQFVTNKFTPTPIKPIGIETIHIKTKKKKGGDK</sequence>
<evidence type="ECO:0000256" key="13">
    <source>
        <dbReference type="RuleBase" id="RU003945"/>
    </source>
</evidence>
<keyword evidence="10" id="KW-0143">Chaperone</keyword>
<organism evidence="18 19">
    <name type="scientific">Potamilus streckersoni</name>
    <dbReference type="NCBI Taxonomy" id="2493646"/>
    <lineage>
        <taxon>Eukaryota</taxon>
        <taxon>Metazoa</taxon>
        <taxon>Spiralia</taxon>
        <taxon>Lophotrochozoa</taxon>
        <taxon>Mollusca</taxon>
        <taxon>Bivalvia</taxon>
        <taxon>Autobranchia</taxon>
        <taxon>Heteroconchia</taxon>
        <taxon>Palaeoheterodonta</taxon>
        <taxon>Unionida</taxon>
        <taxon>Unionoidea</taxon>
        <taxon>Unionidae</taxon>
        <taxon>Ambleminae</taxon>
        <taxon>Lampsilini</taxon>
        <taxon>Potamilus</taxon>
    </lineage>
</organism>
<name>A0AAE0T8I2_9BIVA</name>
<feature type="transmembrane region" description="Helical" evidence="15">
    <location>
        <begin position="6"/>
        <end position="23"/>
    </location>
</feature>
<evidence type="ECO:0000256" key="7">
    <source>
        <dbReference type="ARBA" id="ARBA00022927"/>
    </source>
</evidence>